<protein>
    <submittedName>
        <fullName evidence="3">Acetyl-coa acetyltransferase</fullName>
    </submittedName>
</protein>
<dbReference type="InterPro" id="IPR016039">
    <property type="entry name" value="Thiolase-like"/>
</dbReference>
<evidence type="ECO:0000313" key="3">
    <source>
        <dbReference type="EMBL" id="KUG05138.1"/>
    </source>
</evidence>
<dbReference type="GO" id="GO:0016747">
    <property type="term" value="F:acyltransferase activity, transferring groups other than amino-acyl groups"/>
    <property type="evidence" value="ECO:0007669"/>
    <property type="project" value="InterPro"/>
</dbReference>
<dbReference type="EMBL" id="LNQE01001829">
    <property type="protein sequence ID" value="KUG05138.1"/>
    <property type="molecule type" value="Genomic_DNA"/>
</dbReference>
<dbReference type="PANTHER" id="PTHR42870:SF1">
    <property type="entry name" value="NON-SPECIFIC LIPID-TRANSFER PROTEIN-LIKE 2"/>
    <property type="match status" value="1"/>
</dbReference>
<feature type="domain" description="Thiolase C-terminal" evidence="2">
    <location>
        <begin position="252"/>
        <end position="379"/>
    </location>
</feature>
<comment type="caution">
    <text evidence="3">The sequence shown here is derived from an EMBL/GenBank/DDBJ whole genome shotgun (WGS) entry which is preliminary data.</text>
</comment>
<evidence type="ECO:0000259" key="2">
    <source>
        <dbReference type="Pfam" id="PF22691"/>
    </source>
</evidence>
<sequence>MRKVAIVGVGHTKFGYNSPLTSVELLCEAAMDAINESNISPKDIQAAFIGNVLGDFEEGQGMVQSYFINDIGCDQIPASRFEGACASGTMAIRDAYMWVASGYYDIVIAGGTERATAMGTSLATRTFAMFGDSRWEFPSGFTFPGAFGLLAHLYSDRYGIPLKRLKEQMAAVSVQSHQYGMKNPNAQFHEEITIDDVLKSFMVTTPLQLHDCCPFSDGAAAVIVASEQVAKKLIDKPVYITGVGQSSSPQLAAQHKYLPRLRARELASHQAYSMAGVGPDDIDICELHDCFSIASIIAAESLGFFEYGKAGEAWEKGEAKIGGKIPINISGGLKSKGHPIGATGASQVYEVTRQLRGQMVEQGRQVEGAKIGLVDTLGGDGVIVNLILSAN</sequence>
<evidence type="ECO:0000259" key="1">
    <source>
        <dbReference type="Pfam" id="PF00108"/>
    </source>
</evidence>
<dbReference type="InterPro" id="IPR055140">
    <property type="entry name" value="Thiolase_C_2"/>
</dbReference>
<dbReference type="PIRSF" id="PIRSF000429">
    <property type="entry name" value="Ac-CoA_Ac_transf"/>
    <property type="match status" value="1"/>
</dbReference>
<gene>
    <name evidence="3" type="ORF">ASZ90_017459</name>
</gene>
<reference evidence="3" key="1">
    <citation type="journal article" date="2015" name="Proc. Natl. Acad. Sci. U.S.A.">
        <title>Networks of energetic and metabolic interactions define dynamics in microbial communities.</title>
        <authorList>
            <person name="Embree M."/>
            <person name="Liu J.K."/>
            <person name="Al-Bassam M.M."/>
            <person name="Zengler K."/>
        </authorList>
    </citation>
    <scope>NUCLEOTIDE SEQUENCE</scope>
</reference>
<dbReference type="AlphaFoldDB" id="A0A0W8E924"/>
<dbReference type="InterPro" id="IPR020616">
    <property type="entry name" value="Thiolase_N"/>
</dbReference>
<dbReference type="Pfam" id="PF22691">
    <property type="entry name" value="Thiolase_C_1"/>
    <property type="match status" value="1"/>
</dbReference>
<name>A0A0W8E924_9ZZZZ</name>
<dbReference type="SUPFAM" id="SSF53901">
    <property type="entry name" value="Thiolase-like"/>
    <property type="match status" value="2"/>
</dbReference>
<dbReference type="Gene3D" id="3.40.47.10">
    <property type="match status" value="1"/>
</dbReference>
<dbReference type="PANTHER" id="PTHR42870">
    <property type="entry name" value="ACETYL-COA C-ACETYLTRANSFERASE"/>
    <property type="match status" value="1"/>
</dbReference>
<dbReference type="CDD" id="cd00829">
    <property type="entry name" value="SCP-x_thiolase"/>
    <property type="match status" value="1"/>
</dbReference>
<proteinExistence type="predicted"/>
<dbReference type="Pfam" id="PF00108">
    <property type="entry name" value="Thiolase_N"/>
    <property type="match status" value="1"/>
</dbReference>
<dbReference type="InterPro" id="IPR002155">
    <property type="entry name" value="Thiolase"/>
</dbReference>
<accession>A0A0W8E924</accession>
<keyword evidence="3" id="KW-0808">Transferase</keyword>
<feature type="domain" description="Thiolase N-terminal" evidence="1">
    <location>
        <begin position="4"/>
        <end position="228"/>
    </location>
</feature>
<organism evidence="3">
    <name type="scientific">hydrocarbon metagenome</name>
    <dbReference type="NCBI Taxonomy" id="938273"/>
    <lineage>
        <taxon>unclassified sequences</taxon>
        <taxon>metagenomes</taxon>
        <taxon>ecological metagenomes</taxon>
    </lineage>
</organism>